<evidence type="ECO:0000256" key="1">
    <source>
        <dbReference type="ARBA" id="ARBA00008725"/>
    </source>
</evidence>
<dbReference type="InterPro" id="IPR024370">
    <property type="entry name" value="PBP_domain"/>
</dbReference>
<dbReference type="PANTHER" id="PTHR30570:SF1">
    <property type="entry name" value="PHOSPHATE-BINDING PROTEIN PSTS"/>
    <property type="match status" value="1"/>
</dbReference>
<comment type="function">
    <text evidence="4">Involved in the system for phosphate transport across the cytoplasmic membrane.</text>
</comment>
<dbReference type="Gene3D" id="3.40.190.10">
    <property type="entry name" value="Periplasmic binding protein-like II"/>
    <property type="match status" value="2"/>
</dbReference>
<dbReference type="Proteomes" id="UP000885672">
    <property type="component" value="Unassembled WGS sequence"/>
</dbReference>
<keyword evidence="4" id="KW-0592">Phosphate transport</keyword>
<feature type="signal peptide" evidence="4">
    <location>
        <begin position="1"/>
        <end position="20"/>
    </location>
</feature>
<name>A0A7V0T713_UNCW3</name>
<keyword evidence="2 4" id="KW-0813">Transport</keyword>
<keyword evidence="3 4" id="KW-0732">Signal</keyword>
<gene>
    <name evidence="6" type="ORF">ENN51_06940</name>
</gene>
<dbReference type="GO" id="GO:0042301">
    <property type="term" value="F:phosphate ion binding"/>
    <property type="evidence" value="ECO:0007669"/>
    <property type="project" value="UniProtKB-UniRule"/>
</dbReference>
<sequence length="287" mass="30427">MKRFATLAATALLLAGTVQAGELLIKGSDTMLNVTQRLAEAFMAARPDVTVSVTGGGSGVGINSLMNGECDIANASRDMRPKEDSTARAKGIDPRAVVIGIDGLSVIVNEKNPVRKLTMEQVGAIYRGEIKNWNQVGGPNRAISLYGRQPSSGTFVLFRDVTLKGEYAVTMRQMTGTAAIVEAVKQDVGGIGYIGVGYLNEATGIASVDIRGKDGNYYSPLNAQAVYDGRYALSRPLNQYVNGRPSGETRAFFEFALSEAGQKVVEGEGFYPVGGDYAVRNAAVLGN</sequence>
<dbReference type="NCBIfam" id="TIGR02136">
    <property type="entry name" value="ptsS_2"/>
    <property type="match status" value="1"/>
</dbReference>
<dbReference type="CDD" id="cd13566">
    <property type="entry name" value="PBP2_phosphate"/>
    <property type="match status" value="1"/>
</dbReference>
<dbReference type="Pfam" id="PF12849">
    <property type="entry name" value="PBP_like_2"/>
    <property type="match status" value="1"/>
</dbReference>
<accession>A0A7V0T713</accession>
<feature type="domain" description="PBP" evidence="5">
    <location>
        <begin position="19"/>
        <end position="259"/>
    </location>
</feature>
<evidence type="ECO:0000259" key="5">
    <source>
        <dbReference type="Pfam" id="PF12849"/>
    </source>
</evidence>
<dbReference type="AlphaFoldDB" id="A0A7V0T713"/>
<proteinExistence type="inferred from homology"/>
<evidence type="ECO:0000313" key="6">
    <source>
        <dbReference type="EMBL" id="HDR00001.1"/>
    </source>
</evidence>
<dbReference type="InterPro" id="IPR011862">
    <property type="entry name" value="Phos-bd"/>
</dbReference>
<comment type="caution">
    <text evidence="6">The sequence shown here is derived from an EMBL/GenBank/DDBJ whole genome shotgun (WGS) entry which is preliminary data.</text>
</comment>
<dbReference type="InterPro" id="IPR050811">
    <property type="entry name" value="Phosphate_ABC_transporter"/>
</dbReference>
<reference evidence="6" key="1">
    <citation type="journal article" date="2020" name="mSystems">
        <title>Genome- and Community-Level Interaction Insights into Carbon Utilization and Element Cycling Functions of Hydrothermarchaeota in Hydrothermal Sediment.</title>
        <authorList>
            <person name="Zhou Z."/>
            <person name="Liu Y."/>
            <person name="Xu W."/>
            <person name="Pan J."/>
            <person name="Luo Z.H."/>
            <person name="Li M."/>
        </authorList>
    </citation>
    <scope>NUCLEOTIDE SEQUENCE [LARGE SCALE GENOMIC DNA]</scope>
    <source>
        <strain evidence="6">SpSt-1182</strain>
    </source>
</reference>
<organism evidence="6">
    <name type="scientific">candidate division WOR-3 bacterium</name>
    <dbReference type="NCBI Taxonomy" id="2052148"/>
    <lineage>
        <taxon>Bacteria</taxon>
        <taxon>Bacteria division WOR-3</taxon>
    </lineage>
</organism>
<evidence type="ECO:0000256" key="3">
    <source>
        <dbReference type="ARBA" id="ARBA00022729"/>
    </source>
</evidence>
<dbReference type="PANTHER" id="PTHR30570">
    <property type="entry name" value="PERIPLASMIC PHOSPHATE BINDING COMPONENT OF PHOSPHATE ABC TRANSPORTER"/>
    <property type="match status" value="1"/>
</dbReference>
<comment type="similarity">
    <text evidence="1 4">Belongs to the PstS family.</text>
</comment>
<dbReference type="GO" id="GO:0006817">
    <property type="term" value="P:phosphate ion transport"/>
    <property type="evidence" value="ECO:0007669"/>
    <property type="project" value="UniProtKB-UniRule"/>
</dbReference>
<dbReference type="EMBL" id="DSBX01000259">
    <property type="protein sequence ID" value="HDR00001.1"/>
    <property type="molecule type" value="Genomic_DNA"/>
</dbReference>
<feature type="chain" id="PRO_5031600463" description="Phosphate-binding protein" evidence="4">
    <location>
        <begin position="21"/>
        <end position="287"/>
    </location>
</feature>
<protein>
    <recommendedName>
        <fullName evidence="4">Phosphate-binding protein</fullName>
    </recommendedName>
</protein>
<evidence type="ECO:0000256" key="2">
    <source>
        <dbReference type="ARBA" id="ARBA00022448"/>
    </source>
</evidence>
<dbReference type="SUPFAM" id="SSF53850">
    <property type="entry name" value="Periplasmic binding protein-like II"/>
    <property type="match status" value="1"/>
</dbReference>
<evidence type="ECO:0000256" key="4">
    <source>
        <dbReference type="RuleBase" id="RU367119"/>
    </source>
</evidence>